<dbReference type="CDD" id="cd13127">
    <property type="entry name" value="MATE_tuaB_like"/>
    <property type="match status" value="1"/>
</dbReference>
<feature type="transmembrane region" description="Helical" evidence="7">
    <location>
        <begin position="163"/>
        <end position="180"/>
    </location>
</feature>
<feature type="transmembrane region" description="Helical" evidence="7">
    <location>
        <begin position="89"/>
        <end position="112"/>
    </location>
</feature>
<sequence>MISEKSNTDGTEDSLGSRVAGAAKWSVFTQVVSKLISPVTTMVLARLLSPAAFGVVASATMITSLADTISDSGFQRYLIQHRFSSDDELSLSACVAFWTNLAVSVVIAFFVILSRQWLATLVGSDGWGDLLAVASLSLPLTSLSSVQTALYQRRFDFRTLFGSRVGSSLLILAVSVPLAAFGLGPWSMVVGTLTSNLFLAFWLTANSPWKPTLRYSFWVLRHMLSYGLWILGEAAATWVNMWAGTFIIGRLMDQTHVGFYKTSTSMSNSIITLVTSAVLPVVFVALSEVQNDPSRFRHVFLRMQGYLALGVVPLTFGVLVYRDLTTLLLLGSQWSETALFFGLWTAASALVVVIGFMCSEAYRALGRPELCAFVQVAFLVPFLPVMWWSASVGYDAVTWAMPATKLCLVVIQMPILWKVARIGPLRMLGNMRWVFVASAAAMIPGVVITSVSGSPAVAAASAVCSVVIYLGFVVVQPDMRQNALALLKRLGLKPSLPGSGFGR</sequence>
<feature type="transmembrane region" description="Helical" evidence="7">
    <location>
        <begin position="457"/>
        <end position="475"/>
    </location>
</feature>
<dbReference type="GO" id="GO:0005886">
    <property type="term" value="C:plasma membrane"/>
    <property type="evidence" value="ECO:0007669"/>
    <property type="project" value="UniProtKB-SubCell"/>
</dbReference>
<dbReference type="Pfam" id="PF13440">
    <property type="entry name" value="Polysacc_synt_3"/>
    <property type="match status" value="1"/>
</dbReference>
<feature type="transmembrane region" description="Helical" evidence="7">
    <location>
        <begin position="341"/>
        <end position="358"/>
    </location>
</feature>
<comment type="subcellular location">
    <subcellularLocation>
        <location evidence="1">Cell membrane</location>
        <topology evidence="1">Multi-pass membrane protein</topology>
    </subcellularLocation>
</comment>
<dbReference type="EMBL" id="FOGP01000001">
    <property type="protein sequence ID" value="SER35297.1"/>
    <property type="molecule type" value="Genomic_DNA"/>
</dbReference>
<evidence type="ECO:0000256" key="5">
    <source>
        <dbReference type="ARBA" id="ARBA00022989"/>
    </source>
</evidence>
<evidence type="ECO:0000313" key="8">
    <source>
        <dbReference type="EMBL" id="SER35297.1"/>
    </source>
</evidence>
<keyword evidence="4 7" id="KW-0812">Transmembrane</keyword>
<comment type="similarity">
    <text evidence="2">Belongs to the polysaccharide synthase family.</text>
</comment>
<feature type="transmembrane region" description="Helical" evidence="7">
    <location>
        <begin position="299"/>
        <end position="321"/>
    </location>
</feature>
<feature type="transmembrane region" description="Helical" evidence="7">
    <location>
        <begin position="186"/>
        <end position="205"/>
    </location>
</feature>
<dbReference type="AlphaFoldDB" id="A0A1H9NHR5"/>
<keyword evidence="3" id="KW-1003">Cell membrane</keyword>
<name>A0A1H9NHR5_9ACTN</name>
<feature type="transmembrane region" description="Helical" evidence="7">
    <location>
        <begin position="269"/>
        <end position="287"/>
    </location>
</feature>
<proteinExistence type="inferred from homology"/>
<evidence type="ECO:0000256" key="4">
    <source>
        <dbReference type="ARBA" id="ARBA00022692"/>
    </source>
</evidence>
<keyword evidence="5 7" id="KW-1133">Transmembrane helix</keyword>
<gene>
    <name evidence="8" type="ORF">SAMN05216446_0483</name>
</gene>
<feature type="transmembrane region" description="Helical" evidence="7">
    <location>
        <begin position="432"/>
        <end position="451"/>
    </location>
</feature>
<protein>
    <submittedName>
        <fullName evidence="8">Polysaccharide transporter, PST family</fullName>
    </submittedName>
</protein>
<evidence type="ECO:0000256" key="6">
    <source>
        <dbReference type="ARBA" id="ARBA00023136"/>
    </source>
</evidence>
<feature type="transmembrane region" description="Helical" evidence="7">
    <location>
        <begin position="370"/>
        <end position="390"/>
    </location>
</feature>
<reference evidence="9" key="1">
    <citation type="submission" date="2016-10" db="EMBL/GenBank/DDBJ databases">
        <authorList>
            <person name="Varghese N."/>
            <person name="Submissions S."/>
        </authorList>
    </citation>
    <scope>NUCLEOTIDE SEQUENCE [LARGE SCALE GENOMIC DNA]</scope>
    <source>
        <strain evidence="9">KHGC19</strain>
    </source>
</reference>
<evidence type="ECO:0000256" key="2">
    <source>
        <dbReference type="ARBA" id="ARBA00007430"/>
    </source>
</evidence>
<dbReference type="RefSeq" id="WP_091007908.1">
    <property type="nucleotide sequence ID" value="NZ_FOGP01000001.1"/>
</dbReference>
<feature type="transmembrane region" description="Helical" evidence="7">
    <location>
        <begin position="226"/>
        <end position="249"/>
    </location>
</feature>
<dbReference type="Proteomes" id="UP000199128">
    <property type="component" value="Unassembled WGS sequence"/>
</dbReference>
<feature type="transmembrane region" description="Helical" evidence="7">
    <location>
        <begin position="396"/>
        <end position="420"/>
    </location>
</feature>
<keyword evidence="6 7" id="KW-0472">Membrane</keyword>
<organism evidence="8 9">
    <name type="scientific">Parafannyhessea umbonata</name>
    <dbReference type="NCBI Taxonomy" id="604330"/>
    <lineage>
        <taxon>Bacteria</taxon>
        <taxon>Bacillati</taxon>
        <taxon>Actinomycetota</taxon>
        <taxon>Coriobacteriia</taxon>
        <taxon>Coriobacteriales</taxon>
        <taxon>Atopobiaceae</taxon>
        <taxon>Parafannyhessea</taxon>
    </lineage>
</organism>
<dbReference type="PANTHER" id="PTHR30250">
    <property type="entry name" value="PST FAMILY PREDICTED COLANIC ACID TRANSPORTER"/>
    <property type="match status" value="1"/>
</dbReference>
<feature type="transmembrane region" description="Helical" evidence="7">
    <location>
        <begin position="47"/>
        <end position="69"/>
    </location>
</feature>
<evidence type="ECO:0000256" key="3">
    <source>
        <dbReference type="ARBA" id="ARBA00022475"/>
    </source>
</evidence>
<evidence type="ECO:0000313" key="9">
    <source>
        <dbReference type="Proteomes" id="UP000199128"/>
    </source>
</evidence>
<dbReference type="PANTHER" id="PTHR30250:SF10">
    <property type="entry name" value="LIPOPOLYSACCHARIDE BIOSYNTHESIS PROTEIN WZXC"/>
    <property type="match status" value="1"/>
</dbReference>
<evidence type="ECO:0000256" key="7">
    <source>
        <dbReference type="SAM" id="Phobius"/>
    </source>
</evidence>
<accession>A0A1H9NHR5</accession>
<dbReference type="InterPro" id="IPR050833">
    <property type="entry name" value="Poly_Biosynth_Transport"/>
</dbReference>
<evidence type="ECO:0000256" key="1">
    <source>
        <dbReference type="ARBA" id="ARBA00004651"/>
    </source>
</evidence>